<organism evidence="1 2">
    <name type="scientific">Albula goreensis</name>
    <dbReference type="NCBI Taxonomy" id="1534307"/>
    <lineage>
        <taxon>Eukaryota</taxon>
        <taxon>Metazoa</taxon>
        <taxon>Chordata</taxon>
        <taxon>Craniata</taxon>
        <taxon>Vertebrata</taxon>
        <taxon>Euteleostomi</taxon>
        <taxon>Actinopterygii</taxon>
        <taxon>Neopterygii</taxon>
        <taxon>Teleostei</taxon>
        <taxon>Albuliformes</taxon>
        <taxon>Albulidae</taxon>
        <taxon>Albula</taxon>
    </lineage>
</organism>
<protein>
    <submittedName>
        <fullName evidence="1">Uncharacterized protein</fullName>
    </submittedName>
</protein>
<dbReference type="EMBL" id="JAERUA010000005">
    <property type="protein sequence ID" value="KAI1899904.1"/>
    <property type="molecule type" value="Genomic_DNA"/>
</dbReference>
<reference evidence="1" key="1">
    <citation type="submission" date="2021-01" db="EMBL/GenBank/DDBJ databases">
        <authorList>
            <person name="Zahm M."/>
            <person name="Roques C."/>
            <person name="Cabau C."/>
            <person name="Klopp C."/>
            <person name="Donnadieu C."/>
            <person name="Jouanno E."/>
            <person name="Lampietro C."/>
            <person name="Louis A."/>
            <person name="Herpin A."/>
            <person name="Echchiki A."/>
            <person name="Berthelot C."/>
            <person name="Parey E."/>
            <person name="Roest-Crollius H."/>
            <person name="Braasch I."/>
            <person name="Postlethwait J."/>
            <person name="Bobe J."/>
            <person name="Montfort J."/>
            <person name="Bouchez O."/>
            <person name="Begum T."/>
            <person name="Mejri S."/>
            <person name="Adams A."/>
            <person name="Chen W.-J."/>
            <person name="Guiguen Y."/>
        </authorList>
    </citation>
    <scope>NUCLEOTIDE SEQUENCE</scope>
    <source>
        <tissue evidence="1">Blood</tissue>
    </source>
</reference>
<evidence type="ECO:0000313" key="2">
    <source>
        <dbReference type="Proteomes" id="UP000829720"/>
    </source>
</evidence>
<accession>A0A8T3DVP7</accession>
<dbReference type="AlphaFoldDB" id="A0A8T3DVP7"/>
<name>A0A8T3DVP7_9TELE</name>
<proteinExistence type="predicted"/>
<comment type="caution">
    <text evidence="1">The sequence shown here is derived from an EMBL/GenBank/DDBJ whole genome shotgun (WGS) entry which is preliminary data.</text>
</comment>
<gene>
    <name evidence="1" type="ORF">AGOR_G00066570</name>
</gene>
<keyword evidence="2" id="KW-1185">Reference proteome</keyword>
<evidence type="ECO:0000313" key="1">
    <source>
        <dbReference type="EMBL" id="KAI1899904.1"/>
    </source>
</evidence>
<sequence length="72" mass="8466">MTRNYCFVVSSAHSLCLRVHTVSFRFLERATLISWQHQTAERNWHPQSKEWRQGCMKILVVRDVCDCIGIEG</sequence>
<dbReference type="Proteomes" id="UP000829720">
    <property type="component" value="Unassembled WGS sequence"/>
</dbReference>